<feature type="non-terminal residue" evidence="2">
    <location>
        <position position="156"/>
    </location>
</feature>
<dbReference type="Pfam" id="PF13517">
    <property type="entry name" value="FG-GAP_3"/>
    <property type="match status" value="1"/>
</dbReference>
<dbReference type="InterPro" id="IPR028994">
    <property type="entry name" value="Integrin_alpha_N"/>
</dbReference>
<dbReference type="EMBL" id="CAJOBI010353133">
    <property type="protein sequence ID" value="CAF5222394.1"/>
    <property type="molecule type" value="Genomic_DNA"/>
</dbReference>
<dbReference type="PANTHER" id="PTHR46580">
    <property type="entry name" value="SENSOR KINASE-RELATED"/>
    <property type="match status" value="1"/>
</dbReference>
<evidence type="ECO:0008006" key="4">
    <source>
        <dbReference type="Google" id="ProtNLM"/>
    </source>
</evidence>
<organism evidence="2 3">
    <name type="scientific">Rotaria magnacalcarata</name>
    <dbReference type="NCBI Taxonomy" id="392030"/>
    <lineage>
        <taxon>Eukaryota</taxon>
        <taxon>Metazoa</taxon>
        <taxon>Spiralia</taxon>
        <taxon>Gnathifera</taxon>
        <taxon>Rotifera</taxon>
        <taxon>Eurotatoria</taxon>
        <taxon>Bdelloidea</taxon>
        <taxon>Philodinida</taxon>
        <taxon>Philodinidae</taxon>
        <taxon>Rotaria</taxon>
    </lineage>
</organism>
<reference evidence="2" key="1">
    <citation type="submission" date="2021-02" db="EMBL/GenBank/DDBJ databases">
        <authorList>
            <person name="Nowell W R."/>
        </authorList>
    </citation>
    <scope>NUCLEOTIDE SEQUENCE</scope>
</reference>
<keyword evidence="1" id="KW-0732">Signal</keyword>
<gene>
    <name evidence="2" type="ORF">SMN809_LOCUS82816</name>
</gene>
<dbReference type="Proteomes" id="UP000676336">
    <property type="component" value="Unassembled WGS sequence"/>
</dbReference>
<accession>A0A8S3K0H2</accession>
<sequence>MKSGDFNNDGISDLAVTIETSYYGINMLVGNANKPFQTQIMTQLSYIRGFMASGDFNHDNNLDLVAPDGDLSVLLGAGNGSFQNLVSYATDYFSIVVCTADFNNDGKLDLAISKWRCSSYCVSVLLGNGDGTFQPEVNYSSSSNLNYMISDDFNND</sequence>
<dbReference type="Gene3D" id="2.130.10.130">
    <property type="entry name" value="Integrin alpha, N-terminal"/>
    <property type="match status" value="1"/>
</dbReference>
<evidence type="ECO:0000256" key="1">
    <source>
        <dbReference type="ARBA" id="ARBA00022729"/>
    </source>
</evidence>
<comment type="caution">
    <text evidence="2">The sequence shown here is derived from an EMBL/GenBank/DDBJ whole genome shotgun (WGS) entry which is preliminary data.</text>
</comment>
<protein>
    <recommendedName>
        <fullName evidence="4">VCBS repeat-containing protein</fullName>
    </recommendedName>
</protein>
<evidence type="ECO:0000313" key="3">
    <source>
        <dbReference type="Proteomes" id="UP000676336"/>
    </source>
</evidence>
<dbReference type="SUPFAM" id="SSF69318">
    <property type="entry name" value="Integrin alpha N-terminal domain"/>
    <property type="match status" value="1"/>
</dbReference>
<evidence type="ECO:0000313" key="2">
    <source>
        <dbReference type="EMBL" id="CAF5222394.1"/>
    </source>
</evidence>
<name>A0A8S3K0H2_9BILA</name>
<proteinExistence type="predicted"/>
<dbReference type="InterPro" id="IPR013517">
    <property type="entry name" value="FG-GAP"/>
</dbReference>
<dbReference type="AlphaFoldDB" id="A0A8S3K0H2"/>